<keyword evidence="4" id="KW-0472">Membrane</keyword>
<sequence length="541" mass="60405">MKKIFITSFITLAIICGGCKKILDTKPQDFLSPDTYFNKAADATAALNAAWQMLTKKEMYGGTYQFRYETTDDCYTNLSQNFPANLGIDAANSQYAVRWNYLYQTIQYINILLVNLPRVPMDETQRGIIRGEGLFLRGFLYYELVKEWGPVPLRLTPTADPNDVNLAGSPIKDIYAQVLKDLTEAEALVPTTASAMYGGAGYAAKTTVEAILARVCLSMAGFPLNDVSKYQDAKNWAQKVVDSHEHALNPDFTQVFINYAAGIIDKKESLWEIDFNYVASNSAASGYIGYLDGIRNSNVPFGNASGQYGVTRKLILSYGPYSANKDLRRDWTCTPWFWTGNVSTADLPANKTFFTSAQLYERYFAKFRLYYCPLPNAVSGQSPINWPMVRYSDVLLMLAEAENQLNGPTALAYSCINQVRERGWGKMLPGATNITEADEPAGLSKDAFQQEIQMERFRELAGEALRKQDLIRWGIFVSSIKGLLSDILDTTAPAETNRGTASGSAYFAVNALNKVSDRDLLWPMPASELQYNKLLVQNKGW</sequence>
<name>A0ABR9XFV9_9SPHI</name>
<dbReference type="InterPro" id="IPR011990">
    <property type="entry name" value="TPR-like_helical_dom_sf"/>
</dbReference>
<dbReference type="Pfam" id="PF14322">
    <property type="entry name" value="SusD-like_3"/>
    <property type="match status" value="1"/>
</dbReference>
<comment type="caution">
    <text evidence="8">The sequence shown here is derived from an EMBL/GenBank/DDBJ whole genome shotgun (WGS) entry which is preliminary data.</text>
</comment>
<dbReference type="InterPro" id="IPR012944">
    <property type="entry name" value="SusD_RagB_dom"/>
</dbReference>
<evidence type="ECO:0000259" key="6">
    <source>
        <dbReference type="Pfam" id="PF07980"/>
    </source>
</evidence>
<feature type="domain" description="SusD-like N-terminal" evidence="7">
    <location>
        <begin position="23"/>
        <end position="217"/>
    </location>
</feature>
<dbReference type="RefSeq" id="WP_194105492.1">
    <property type="nucleotide sequence ID" value="NZ_JADFFM010000001.1"/>
</dbReference>
<gene>
    <name evidence="8" type="ORF">IRJ18_07065</name>
</gene>
<evidence type="ECO:0000313" key="8">
    <source>
        <dbReference type="EMBL" id="MBE9666116.1"/>
    </source>
</evidence>
<proteinExistence type="inferred from homology"/>
<evidence type="ECO:0000256" key="4">
    <source>
        <dbReference type="ARBA" id="ARBA00023136"/>
    </source>
</evidence>
<dbReference type="SUPFAM" id="SSF48452">
    <property type="entry name" value="TPR-like"/>
    <property type="match status" value="1"/>
</dbReference>
<keyword evidence="5" id="KW-0998">Cell outer membrane</keyword>
<protein>
    <submittedName>
        <fullName evidence="8">RagB/SusD family nutrient uptake outer membrane protein</fullName>
    </submittedName>
</protein>
<reference evidence="8 9" key="1">
    <citation type="submission" date="2020-10" db="EMBL/GenBank/DDBJ databases">
        <title>Mucilaginibacter mali sp. nov., isolated from rhizosphere soil of apple orchard.</title>
        <authorList>
            <person name="Lee J.-S."/>
            <person name="Kim H.S."/>
            <person name="Kim J.-S."/>
        </authorList>
    </citation>
    <scope>NUCLEOTIDE SEQUENCE [LARGE SCALE GENOMIC DNA]</scope>
    <source>
        <strain evidence="8 9">KCTC 23157</strain>
    </source>
</reference>
<keyword evidence="9" id="KW-1185">Reference proteome</keyword>
<evidence type="ECO:0000256" key="3">
    <source>
        <dbReference type="ARBA" id="ARBA00022729"/>
    </source>
</evidence>
<dbReference type="EMBL" id="JADFFM010000001">
    <property type="protein sequence ID" value="MBE9666116.1"/>
    <property type="molecule type" value="Genomic_DNA"/>
</dbReference>
<dbReference type="Gene3D" id="1.25.40.390">
    <property type="match status" value="1"/>
</dbReference>
<evidence type="ECO:0000313" key="9">
    <source>
        <dbReference type="Proteomes" id="UP000632774"/>
    </source>
</evidence>
<feature type="domain" description="RagB/SusD" evidence="6">
    <location>
        <begin position="267"/>
        <end position="541"/>
    </location>
</feature>
<accession>A0ABR9XFV9</accession>
<evidence type="ECO:0000256" key="2">
    <source>
        <dbReference type="ARBA" id="ARBA00006275"/>
    </source>
</evidence>
<evidence type="ECO:0000256" key="1">
    <source>
        <dbReference type="ARBA" id="ARBA00004442"/>
    </source>
</evidence>
<dbReference type="InterPro" id="IPR033985">
    <property type="entry name" value="SusD-like_N"/>
</dbReference>
<dbReference type="CDD" id="cd08977">
    <property type="entry name" value="SusD"/>
    <property type="match status" value="1"/>
</dbReference>
<evidence type="ECO:0000259" key="7">
    <source>
        <dbReference type="Pfam" id="PF14322"/>
    </source>
</evidence>
<comment type="subcellular location">
    <subcellularLocation>
        <location evidence="1">Cell outer membrane</location>
    </subcellularLocation>
</comment>
<evidence type="ECO:0000256" key="5">
    <source>
        <dbReference type="ARBA" id="ARBA00023237"/>
    </source>
</evidence>
<comment type="similarity">
    <text evidence="2">Belongs to the SusD family.</text>
</comment>
<dbReference type="Pfam" id="PF07980">
    <property type="entry name" value="SusD_RagB"/>
    <property type="match status" value="1"/>
</dbReference>
<keyword evidence="3" id="KW-0732">Signal</keyword>
<dbReference type="Proteomes" id="UP000632774">
    <property type="component" value="Unassembled WGS sequence"/>
</dbReference>
<organism evidence="8 9">
    <name type="scientific">Mucilaginibacter boryungensis</name>
    <dbReference type="NCBI Taxonomy" id="768480"/>
    <lineage>
        <taxon>Bacteria</taxon>
        <taxon>Pseudomonadati</taxon>
        <taxon>Bacteroidota</taxon>
        <taxon>Sphingobacteriia</taxon>
        <taxon>Sphingobacteriales</taxon>
        <taxon>Sphingobacteriaceae</taxon>
        <taxon>Mucilaginibacter</taxon>
    </lineage>
</organism>